<feature type="region of interest" description="Disordered" evidence="4">
    <location>
        <begin position="269"/>
        <end position="321"/>
    </location>
</feature>
<dbReference type="InterPro" id="IPR016197">
    <property type="entry name" value="Chromo-like_dom_sf"/>
</dbReference>
<dbReference type="PROSITE" id="PS50013">
    <property type="entry name" value="CHROMO_2"/>
    <property type="match status" value="1"/>
</dbReference>
<dbReference type="SMART" id="SM00298">
    <property type="entry name" value="CHROMO"/>
    <property type="match status" value="1"/>
</dbReference>
<accession>A0ABR4E2E4</accession>
<protein>
    <recommendedName>
        <fullName evidence="5">Chromo domain-containing protein</fullName>
    </recommendedName>
</protein>
<dbReference type="Pfam" id="PF00385">
    <property type="entry name" value="Chromo"/>
    <property type="match status" value="1"/>
</dbReference>
<dbReference type="SUPFAM" id="SSF54160">
    <property type="entry name" value="Chromo domain-like"/>
    <property type="match status" value="1"/>
</dbReference>
<dbReference type="Pfam" id="PF24626">
    <property type="entry name" value="SH3_Tf2-1"/>
    <property type="match status" value="1"/>
</dbReference>
<dbReference type="InterPro" id="IPR056924">
    <property type="entry name" value="SH3_Tf2-1"/>
</dbReference>
<evidence type="ECO:0000256" key="2">
    <source>
        <dbReference type="ARBA" id="ARBA00011353"/>
    </source>
</evidence>
<keyword evidence="3" id="KW-0539">Nucleus</keyword>
<dbReference type="Gene3D" id="2.40.50.40">
    <property type="match status" value="1"/>
</dbReference>
<comment type="subunit">
    <text evidence="2">Component of the NuA4 histone acetyltransferase complex.</text>
</comment>
<gene>
    <name evidence="6" type="ORF">FJTKL_00802</name>
</gene>
<dbReference type="InterPro" id="IPR051219">
    <property type="entry name" value="Heterochromatin_chromo-domain"/>
</dbReference>
<evidence type="ECO:0000259" key="5">
    <source>
        <dbReference type="PROSITE" id="PS50013"/>
    </source>
</evidence>
<evidence type="ECO:0000256" key="4">
    <source>
        <dbReference type="SAM" id="MobiDB-lite"/>
    </source>
</evidence>
<proteinExistence type="predicted"/>
<dbReference type="CDD" id="cd00024">
    <property type="entry name" value="CD_CSD"/>
    <property type="match status" value="1"/>
</dbReference>
<dbReference type="Gene3D" id="3.30.420.10">
    <property type="entry name" value="Ribonuclease H-like superfamily/Ribonuclease H"/>
    <property type="match status" value="1"/>
</dbReference>
<feature type="domain" description="Chromo" evidence="5">
    <location>
        <begin position="208"/>
        <end position="271"/>
    </location>
</feature>
<dbReference type="InterPro" id="IPR023780">
    <property type="entry name" value="Chromo_domain"/>
</dbReference>
<organism evidence="6 7">
    <name type="scientific">Diaporthe vaccinii</name>
    <dbReference type="NCBI Taxonomy" id="105482"/>
    <lineage>
        <taxon>Eukaryota</taxon>
        <taxon>Fungi</taxon>
        <taxon>Dikarya</taxon>
        <taxon>Ascomycota</taxon>
        <taxon>Pezizomycotina</taxon>
        <taxon>Sordariomycetes</taxon>
        <taxon>Sordariomycetidae</taxon>
        <taxon>Diaporthales</taxon>
        <taxon>Diaporthaceae</taxon>
        <taxon>Diaporthe</taxon>
        <taxon>Diaporthe eres species complex</taxon>
    </lineage>
</organism>
<comment type="caution">
    <text evidence="6">The sequence shown here is derived from an EMBL/GenBank/DDBJ whole genome shotgun (WGS) entry which is preliminary data.</text>
</comment>
<comment type="subcellular location">
    <subcellularLocation>
        <location evidence="1">Nucleus</location>
    </subcellularLocation>
</comment>
<sequence>MAPQTDGQSEVENRTVEVAIRMWAATNPTREWTDIIPALQFNLGNAYNKAMKCSANQILYGFNPAGSTAIADTATAELRHMYQEEAQLSIAEAQMFAKQYYDKSHRQVHLNPGDWVYLNLNHGYNLPGKPPRKFSEQRTGPFLIESKVGKLAYPLKLPPNMNQHPVVSVAQLTPAKAPLSDPYGRDQEAGGEVEVEDDVEGLEAFKHYEVSRVIQRRDRRQGRGKVITEYLVKWAGYPNHYNVWMPKEHLKADQLIEDFEARRAKMEALRRSLSPKEDEEPRSLEPGELPDPPRKRGRPKGARSGIVRGEQGASALPRPRTCTLCQKTAKW</sequence>
<dbReference type="PANTHER" id="PTHR22812">
    <property type="entry name" value="CHROMOBOX PROTEIN"/>
    <property type="match status" value="1"/>
</dbReference>
<feature type="compositionally biased region" description="Basic and acidic residues" evidence="4">
    <location>
        <begin position="269"/>
        <end position="285"/>
    </location>
</feature>
<name>A0ABR4E2E4_9PEZI</name>
<dbReference type="Proteomes" id="UP001600888">
    <property type="component" value="Unassembled WGS sequence"/>
</dbReference>
<evidence type="ECO:0000256" key="1">
    <source>
        <dbReference type="ARBA" id="ARBA00004123"/>
    </source>
</evidence>
<keyword evidence="7" id="KW-1185">Reference proteome</keyword>
<evidence type="ECO:0000313" key="6">
    <source>
        <dbReference type="EMBL" id="KAL2276563.1"/>
    </source>
</evidence>
<reference evidence="6 7" key="1">
    <citation type="submission" date="2024-03" db="EMBL/GenBank/DDBJ databases">
        <title>A high-quality draft genome sequence of Diaporthe vaccinii, a causative agent of upright dieback and viscid rot disease in cranberry plants.</title>
        <authorList>
            <person name="Sarrasin M."/>
            <person name="Lang B.F."/>
            <person name="Burger G."/>
        </authorList>
    </citation>
    <scope>NUCLEOTIDE SEQUENCE [LARGE SCALE GENOMIC DNA]</scope>
    <source>
        <strain evidence="6 7">IS7</strain>
    </source>
</reference>
<dbReference type="InterPro" id="IPR036397">
    <property type="entry name" value="RNaseH_sf"/>
</dbReference>
<evidence type="ECO:0000313" key="7">
    <source>
        <dbReference type="Proteomes" id="UP001600888"/>
    </source>
</evidence>
<evidence type="ECO:0000256" key="3">
    <source>
        <dbReference type="ARBA" id="ARBA00023242"/>
    </source>
</evidence>
<dbReference type="InterPro" id="IPR000953">
    <property type="entry name" value="Chromo/chromo_shadow_dom"/>
</dbReference>
<dbReference type="EMBL" id="JBAWTH010000111">
    <property type="protein sequence ID" value="KAL2276563.1"/>
    <property type="molecule type" value="Genomic_DNA"/>
</dbReference>